<sequence>MYEGVDDFDFYESLYENGHWEWDMSNEKLMFHWKKFKKFLQRKTEVDDVVTLQDVKDVVIFTAPMSALSPEIIRILHMPPTERFLRALILYTQFFIQVSDEMNHRTLELERKIRTENGVQVELKYREDLEDLRLLVAKEYCIIILGGEGLDRFHHMGPRKKLSLKNEINRILKSDIYNSTVQNGKMNSRLSSVLRGQCLNRSTKLNVVSPLINEVFCDRHIDHPQLGLGVLKYSGQIGLSLGIVGLRRAQFDIMLHDISVVGGTSNTSISTGECQTGKKVQLQTSHNKRIWIITYLRKRIKIRVSRCKSVNGCAT</sequence>
<dbReference type="GO" id="GO:0019902">
    <property type="term" value="F:phosphatase binding"/>
    <property type="evidence" value="ECO:0007669"/>
    <property type="project" value="InterPro"/>
</dbReference>
<name>A0A5E4PYG7_9NEOP</name>
<organism evidence="1 2">
    <name type="scientific">Leptidea sinapis</name>
    <dbReference type="NCBI Taxonomy" id="189913"/>
    <lineage>
        <taxon>Eukaryota</taxon>
        <taxon>Metazoa</taxon>
        <taxon>Ecdysozoa</taxon>
        <taxon>Arthropoda</taxon>
        <taxon>Hexapoda</taxon>
        <taxon>Insecta</taxon>
        <taxon>Pterygota</taxon>
        <taxon>Neoptera</taxon>
        <taxon>Endopterygota</taxon>
        <taxon>Lepidoptera</taxon>
        <taxon>Glossata</taxon>
        <taxon>Ditrysia</taxon>
        <taxon>Papilionoidea</taxon>
        <taxon>Pieridae</taxon>
        <taxon>Dismorphiinae</taxon>
        <taxon>Leptidea</taxon>
    </lineage>
</organism>
<keyword evidence="2" id="KW-1185">Reference proteome</keyword>
<evidence type="ECO:0000313" key="1">
    <source>
        <dbReference type="EMBL" id="VVC90232.1"/>
    </source>
</evidence>
<dbReference type="AlphaFoldDB" id="A0A5E4PYG7"/>
<dbReference type="PANTHER" id="PTHR21055:SF3">
    <property type="entry name" value="PROTEIN PHOSPHATASE 1 REGULATORY SUBUNIT 36"/>
    <property type="match status" value="1"/>
</dbReference>
<dbReference type="EMBL" id="FZQP02000748">
    <property type="protein sequence ID" value="VVC90232.1"/>
    <property type="molecule type" value="Genomic_DNA"/>
</dbReference>
<dbReference type="PANTHER" id="PTHR21055">
    <property type="entry name" value="PROTEIN PHOSPHATASE 1 REGULATORY SUBUNIT 36"/>
    <property type="match status" value="1"/>
</dbReference>
<dbReference type="Pfam" id="PF14895">
    <property type="entry name" value="PPPI_inhib"/>
    <property type="match status" value="1"/>
</dbReference>
<proteinExistence type="predicted"/>
<accession>A0A5E4PYG7</accession>
<dbReference type="Proteomes" id="UP000324832">
    <property type="component" value="Unassembled WGS sequence"/>
</dbReference>
<dbReference type="InterPro" id="IPR026142">
    <property type="entry name" value="Pro_pase_1_reg_su_36"/>
</dbReference>
<gene>
    <name evidence="1" type="ORF">LSINAPIS_LOCUS3186</name>
</gene>
<evidence type="ECO:0000313" key="2">
    <source>
        <dbReference type="Proteomes" id="UP000324832"/>
    </source>
</evidence>
<reference evidence="1 2" key="1">
    <citation type="submission" date="2017-07" db="EMBL/GenBank/DDBJ databases">
        <authorList>
            <person name="Talla V."/>
            <person name="Backstrom N."/>
        </authorList>
    </citation>
    <scope>NUCLEOTIDE SEQUENCE [LARGE SCALE GENOMIC DNA]</scope>
</reference>
<protein>
    <submittedName>
        <fullName evidence="1">Uncharacterized protein</fullName>
    </submittedName>
</protein>